<reference evidence="1 2" key="1">
    <citation type="submission" date="2019-11" db="EMBL/GenBank/DDBJ databases">
        <title>Acidiferrimicrobium australis gen. nov., sp. nov., an acidophilic and obligately heterotrophic, member of the Actinobacteria that catalyses dissimilatory oxido- reduction of iron isolated from metal-rich acidic water in Chile.</title>
        <authorList>
            <person name="Gonzalez D."/>
            <person name="Huber K."/>
            <person name="Hedrich S."/>
            <person name="Rojas-Villalobos C."/>
            <person name="Quatrini R."/>
            <person name="Dinamarca M.A."/>
            <person name="Schwarz A."/>
            <person name="Canales C."/>
            <person name="Nancucheo I."/>
        </authorList>
    </citation>
    <scope>NUCLEOTIDE SEQUENCE [LARGE SCALE GENOMIC DNA]</scope>
    <source>
        <strain evidence="1 2">USS-CCA1</strain>
    </source>
</reference>
<name>A0ABW9QSA5_9ACTN</name>
<dbReference type="Proteomes" id="UP000437736">
    <property type="component" value="Unassembled WGS sequence"/>
</dbReference>
<proteinExistence type="predicted"/>
<organism evidence="1 2">
    <name type="scientific">Acidiferrimicrobium australe</name>
    <dbReference type="NCBI Taxonomy" id="2664430"/>
    <lineage>
        <taxon>Bacteria</taxon>
        <taxon>Bacillati</taxon>
        <taxon>Actinomycetota</taxon>
        <taxon>Acidimicrobiia</taxon>
        <taxon>Acidimicrobiales</taxon>
        <taxon>Acidimicrobiaceae</taxon>
        <taxon>Acidiferrimicrobium</taxon>
    </lineage>
</organism>
<keyword evidence="2" id="KW-1185">Reference proteome</keyword>
<dbReference type="EMBL" id="WJHE01000278">
    <property type="protein sequence ID" value="MST32361.1"/>
    <property type="molecule type" value="Genomic_DNA"/>
</dbReference>
<sequence length="168" mass="17434">MPKTESVFVYIGTYPDEETARSDYQIVKELHSAGAVGNYDAAVVTKDTHGKVHVNKDETATRHGAWGGAAAGAVVGLLFPPAMLASAAVGAAVGGVGGHLWRGMSRADVKEFGELIDTGEAALVIVGEDKLEQAVTKAALKADRHVAKQLDVSPEEVDDAVRAAAAQV</sequence>
<protein>
    <submittedName>
        <fullName evidence="1">DUF1269 domain-containing protein</fullName>
    </submittedName>
</protein>
<dbReference type="InterPro" id="IPR009200">
    <property type="entry name" value="DUF1269_membrane"/>
</dbReference>
<gene>
    <name evidence="1" type="ORF">GHK86_06450</name>
</gene>
<dbReference type="Pfam" id="PF06897">
    <property type="entry name" value="DUF1269"/>
    <property type="match status" value="1"/>
</dbReference>
<accession>A0ABW9QSA5</accession>
<comment type="caution">
    <text evidence="1">The sequence shown here is derived from an EMBL/GenBank/DDBJ whole genome shotgun (WGS) entry which is preliminary data.</text>
</comment>
<evidence type="ECO:0000313" key="1">
    <source>
        <dbReference type="EMBL" id="MST32361.1"/>
    </source>
</evidence>
<evidence type="ECO:0000313" key="2">
    <source>
        <dbReference type="Proteomes" id="UP000437736"/>
    </source>
</evidence>